<proteinExistence type="predicted"/>
<name>A0A5C3QUE3_9AGAR</name>
<reference evidence="1 2" key="1">
    <citation type="journal article" date="2019" name="Nat. Ecol. Evol.">
        <title>Megaphylogeny resolves global patterns of mushroom evolution.</title>
        <authorList>
            <person name="Varga T."/>
            <person name="Krizsan K."/>
            <person name="Foldi C."/>
            <person name="Dima B."/>
            <person name="Sanchez-Garcia M."/>
            <person name="Sanchez-Ramirez S."/>
            <person name="Szollosi G.J."/>
            <person name="Szarkandi J.G."/>
            <person name="Papp V."/>
            <person name="Albert L."/>
            <person name="Andreopoulos W."/>
            <person name="Angelini C."/>
            <person name="Antonin V."/>
            <person name="Barry K.W."/>
            <person name="Bougher N.L."/>
            <person name="Buchanan P."/>
            <person name="Buyck B."/>
            <person name="Bense V."/>
            <person name="Catcheside P."/>
            <person name="Chovatia M."/>
            <person name="Cooper J."/>
            <person name="Damon W."/>
            <person name="Desjardin D."/>
            <person name="Finy P."/>
            <person name="Geml J."/>
            <person name="Haridas S."/>
            <person name="Hughes K."/>
            <person name="Justo A."/>
            <person name="Karasinski D."/>
            <person name="Kautmanova I."/>
            <person name="Kiss B."/>
            <person name="Kocsube S."/>
            <person name="Kotiranta H."/>
            <person name="LaButti K.M."/>
            <person name="Lechner B.E."/>
            <person name="Liimatainen K."/>
            <person name="Lipzen A."/>
            <person name="Lukacs Z."/>
            <person name="Mihaltcheva S."/>
            <person name="Morgado L.N."/>
            <person name="Niskanen T."/>
            <person name="Noordeloos M.E."/>
            <person name="Ohm R.A."/>
            <person name="Ortiz-Santana B."/>
            <person name="Ovrebo C."/>
            <person name="Racz N."/>
            <person name="Riley R."/>
            <person name="Savchenko A."/>
            <person name="Shiryaev A."/>
            <person name="Soop K."/>
            <person name="Spirin V."/>
            <person name="Szebenyi C."/>
            <person name="Tomsovsky M."/>
            <person name="Tulloss R.E."/>
            <person name="Uehling J."/>
            <person name="Grigoriev I.V."/>
            <person name="Vagvolgyi C."/>
            <person name="Papp T."/>
            <person name="Martin F.M."/>
            <person name="Miettinen O."/>
            <person name="Hibbett D.S."/>
            <person name="Nagy L.G."/>
        </authorList>
    </citation>
    <scope>NUCLEOTIDE SEQUENCE [LARGE SCALE GENOMIC DNA]</scope>
    <source>
        <strain evidence="1 2">CBS 309.79</strain>
    </source>
</reference>
<accession>A0A5C3QUE3</accession>
<sequence length="192" mass="20178">MSPGPVRRFQRIVGCADCNRDSSNTGVSVFLGTAPLLTESLLEAATSILTVKARHSTMLNTLNAGTAIPRPFDVPLTSNEILAIASPFISGCDLGVVANPSLAVTNVGPSTAGTAMTFSPVNEIVTVNRLLPDAHRRPDIRHPMPLEACVVAQVTNSPVAIWFTSDSQPLVGNAINRDASQLLAGPRRAELA</sequence>
<dbReference type="AlphaFoldDB" id="A0A5C3QUE3"/>
<organism evidence="1 2">
    <name type="scientific">Pterulicium gracile</name>
    <dbReference type="NCBI Taxonomy" id="1884261"/>
    <lineage>
        <taxon>Eukaryota</taxon>
        <taxon>Fungi</taxon>
        <taxon>Dikarya</taxon>
        <taxon>Basidiomycota</taxon>
        <taxon>Agaricomycotina</taxon>
        <taxon>Agaricomycetes</taxon>
        <taxon>Agaricomycetidae</taxon>
        <taxon>Agaricales</taxon>
        <taxon>Pleurotineae</taxon>
        <taxon>Pterulaceae</taxon>
        <taxon>Pterulicium</taxon>
    </lineage>
</organism>
<gene>
    <name evidence="1" type="ORF">BDV98DRAFT_590989</name>
</gene>
<dbReference type="Proteomes" id="UP000305067">
    <property type="component" value="Unassembled WGS sequence"/>
</dbReference>
<keyword evidence="2" id="KW-1185">Reference proteome</keyword>
<dbReference type="OrthoDB" id="1001765at2759"/>
<evidence type="ECO:0000313" key="1">
    <source>
        <dbReference type="EMBL" id="TFL04131.1"/>
    </source>
</evidence>
<evidence type="ECO:0000313" key="2">
    <source>
        <dbReference type="Proteomes" id="UP000305067"/>
    </source>
</evidence>
<dbReference type="STRING" id="1884261.A0A5C3QUE3"/>
<dbReference type="EMBL" id="ML178819">
    <property type="protein sequence ID" value="TFL04131.1"/>
    <property type="molecule type" value="Genomic_DNA"/>
</dbReference>
<protein>
    <submittedName>
        <fullName evidence="1">Uncharacterized protein</fullName>
    </submittedName>
</protein>